<accession>A0A838ZQX0</accession>
<name>A0A838ZQX0_9FLAO</name>
<keyword evidence="3" id="KW-1185">Reference proteome</keyword>
<dbReference type="AlphaFoldDB" id="A0A838ZQX0"/>
<proteinExistence type="predicted"/>
<gene>
    <name evidence="2" type="ORF">HU137_08390</name>
</gene>
<evidence type="ECO:0000256" key="1">
    <source>
        <dbReference type="SAM" id="SignalP"/>
    </source>
</evidence>
<dbReference type="RefSeq" id="WP_182043396.1">
    <property type="nucleotide sequence ID" value="NZ_JACDZE010000002.1"/>
</dbReference>
<comment type="caution">
    <text evidence="2">The sequence shown here is derived from an EMBL/GenBank/DDBJ whole genome shotgun (WGS) entry which is preliminary data.</text>
</comment>
<evidence type="ECO:0000313" key="3">
    <source>
        <dbReference type="Proteomes" id="UP000552241"/>
    </source>
</evidence>
<evidence type="ECO:0000313" key="2">
    <source>
        <dbReference type="EMBL" id="MBA5629785.1"/>
    </source>
</evidence>
<keyword evidence="1" id="KW-0732">Signal</keyword>
<organism evidence="2 3">
    <name type="scientific">Moheibacter lacus</name>
    <dbReference type="NCBI Taxonomy" id="2745851"/>
    <lineage>
        <taxon>Bacteria</taxon>
        <taxon>Pseudomonadati</taxon>
        <taxon>Bacteroidota</taxon>
        <taxon>Flavobacteriia</taxon>
        <taxon>Flavobacteriales</taxon>
        <taxon>Weeksellaceae</taxon>
        <taxon>Moheibacter</taxon>
    </lineage>
</organism>
<feature type="signal peptide" evidence="1">
    <location>
        <begin position="1"/>
        <end position="18"/>
    </location>
</feature>
<feature type="chain" id="PRO_5032773934" evidence="1">
    <location>
        <begin position="19"/>
        <end position="85"/>
    </location>
</feature>
<protein>
    <submittedName>
        <fullName evidence="2">Uncharacterized protein</fullName>
    </submittedName>
</protein>
<dbReference type="Proteomes" id="UP000552241">
    <property type="component" value="Unassembled WGS sequence"/>
</dbReference>
<sequence length="85" mass="9218">MKKLTFILLTVASSLAFINCSSDDDNGSEDCFDCNMIITAKYCYTDGDDFYRVTVAGQTENVPLNGASWSEVKSGLEQACDLSGL</sequence>
<reference evidence="2 3" key="1">
    <citation type="submission" date="2020-07" db="EMBL/GenBank/DDBJ databases">
        <title>Moheibacter lacus sp. nov., a member of the family Flavobacteriaceae isolated from freshwater lake sediment.</title>
        <authorList>
            <person name="Liu Y."/>
        </authorList>
    </citation>
    <scope>NUCLEOTIDE SEQUENCE [LARGE SCALE GENOMIC DNA]</scope>
    <source>
        <strain evidence="2 3">BDHS18</strain>
    </source>
</reference>
<dbReference type="EMBL" id="JACDZE010000002">
    <property type="protein sequence ID" value="MBA5629785.1"/>
    <property type="molecule type" value="Genomic_DNA"/>
</dbReference>